<dbReference type="InterPro" id="IPR050755">
    <property type="entry name" value="TRAFAC_YlqF/YawG_RiboMat"/>
</dbReference>
<name>A0A650CS58_ACIAM</name>
<keyword evidence="2 3" id="KW-0342">GTP-binding</keyword>
<evidence type="ECO:0000313" key="8">
    <source>
        <dbReference type="Proteomes" id="UP000474054"/>
    </source>
</evidence>
<accession>A0A650CS58</accession>
<dbReference type="Gene3D" id="1.10.1580.10">
    <property type="match status" value="1"/>
</dbReference>
<dbReference type="KEGG" id="aamb:D1866_00690"/>
<evidence type="ECO:0000313" key="7">
    <source>
        <dbReference type="Proteomes" id="UP000426328"/>
    </source>
</evidence>
<dbReference type="AlphaFoldDB" id="A0A650CS58"/>
<organism evidence="6 7">
    <name type="scientific">Acidianus ambivalens</name>
    <name type="common">Desulfurolobus ambivalens</name>
    <dbReference type="NCBI Taxonomy" id="2283"/>
    <lineage>
        <taxon>Archaea</taxon>
        <taxon>Thermoproteota</taxon>
        <taxon>Thermoprotei</taxon>
        <taxon>Sulfolobales</taxon>
        <taxon>Sulfolobaceae</taxon>
        <taxon>Acidianus</taxon>
    </lineage>
</organism>
<dbReference type="EMBL" id="WHYS01000001">
    <property type="protein sequence ID" value="MQL55153.1"/>
    <property type="molecule type" value="Genomic_DNA"/>
</dbReference>
<evidence type="ECO:0000259" key="4">
    <source>
        <dbReference type="PROSITE" id="PS51721"/>
    </source>
</evidence>
<dbReference type="InterPro" id="IPR030378">
    <property type="entry name" value="G_CP_dom"/>
</dbReference>
<dbReference type="Proteomes" id="UP000474054">
    <property type="component" value="Unassembled WGS sequence"/>
</dbReference>
<proteinExistence type="inferred from homology"/>
<protein>
    <submittedName>
        <fullName evidence="6">GTPase RsgA</fullName>
    </submittedName>
</protein>
<dbReference type="PANTHER" id="PTHR11089">
    <property type="entry name" value="GTP-BINDING PROTEIN-RELATED"/>
    <property type="match status" value="1"/>
</dbReference>
<comment type="similarity">
    <text evidence="3">Belongs to the TRAFAC class YlqF/YawG GTPase family. MTG1 subfamily.</text>
</comment>
<gene>
    <name evidence="6" type="primary">rsgA</name>
    <name evidence="6" type="ORF">D1866_00690</name>
    <name evidence="5" type="ORF">GFB69_05155</name>
</gene>
<evidence type="ECO:0000313" key="5">
    <source>
        <dbReference type="EMBL" id="MQL55153.1"/>
    </source>
</evidence>
<dbReference type="InterPro" id="IPR016478">
    <property type="entry name" value="GTPase_MTG1"/>
</dbReference>
<dbReference type="Gene3D" id="3.40.50.300">
    <property type="entry name" value="P-loop containing nucleotide triphosphate hydrolases"/>
    <property type="match status" value="1"/>
</dbReference>
<evidence type="ECO:0000256" key="1">
    <source>
        <dbReference type="ARBA" id="ARBA00022741"/>
    </source>
</evidence>
<reference evidence="5 8" key="1">
    <citation type="submission" date="2019-10" db="EMBL/GenBank/DDBJ databases">
        <title>Comparative genomics of sulfur disproportionating microorganisms.</title>
        <authorList>
            <person name="Ward L.M."/>
            <person name="Bertran E."/>
            <person name="Johnston D."/>
        </authorList>
    </citation>
    <scope>NUCLEOTIDE SEQUENCE [LARGE SCALE GENOMIC DNA]</scope>
    <source>
        <strain evidence="5 8">DSM 3772</strain>
    </source>
</reference>
<dbReference type="SUPFAM" id="SSF52540">
    <property type="entry name" value="P-loop containing nucleoside triphosphate hydrolases"/>
    <property type="match status" value="1"/>
</dbReference>
<dbReference type="InterPro" id="IPR027417">
    <property type="entry name" value="P-loop_NTPase"/>
</dbReference>
<evidence type="ECO:0000256" key="2">
    <source>
        <dbReference type="ARBA" id="ARBA00023134"/>
    </source>
</evidence>
<dbReference type="EMBL" id="CP045482">
    <property type="protein sequence ID" value="QGR20701.1"/>
    <property type="molecule type" value="Genomic_DNA"/>
</dbReference>
<feature type="domain" description="CP-type G" evidence="4">
    <location>
        <begin position="2"/>
        <end position="160"/>
    </location>
</feature>
<dbReference type="InterPro" id="IPR006073">
    <property type="entry name" value="GTP-bd"/>
</dbReference>
<dbReference type="CDD" id="cd01859">
    <property type="entry name" value="MJ1464"/>
    <property type="match status" value="1"/>
</dbReference>
<dbReference type="Pfam" id="PF01926">
    <property type="entry name" value="MMR_HSR1"/>
    <property type="match status" value="1"/>
</dbReference>
<dbReference type="InterPro" id="IPR023179">
    <property type="entry name" value="GTP-bd_ortho_bundle_sf"/>
</dbReference>
<dbReference type="Proteomes" id="UP000426328">
    <property type="component" value="Chromosome"/>
</dbReference>
<sequence>MLGDVLKVIKKSDAVLEIVDSREPDLTRSKKIENIVKKEGKGLLIVINKGDLVPREVLEKWKRYIEKEDRIKTVYISATSHLGTKILRNAIKEVLKGNEGTICLVGYPKTGKSSIINALKGRHSASTSAHPMAYGYTKTIQKFKVDSKIYAWDTPGIIPPDGSPLERAIRGQAVEKIEDPVKVALLLIDRIEKFDKNALKSAYKLDYSDGLDLLQKIAIKRGWFYKKDKEPLIEEAARQLIRDYHEGKIIYFTLPPSESNDENKSSNI</sequence>
<evidence type="ECO:0000256" key="3">
    <source>
        <dbReference type="PIRNR" id="PIRNR006230"/>
    </source>
</evidence>
<dbReference type="RefSeq" id="WP_152940687.1">
    <property type="nucleotide sequence ID" value="NZ_CP045482.1"/>
</dbReference>
<dbReference type="GO" id="GO:0005525">
    <property type="term" value="F:GTP binding"/>
    <property type="evidence" value="ECO:0007669"/>
    <property type="project" value="UniProtKB-KW"/>
</dbReference>
<reference evidence="6 7" key="2">
    <citation type="submission" date="2019-10" db="EMBL/GenBank/DDBJ databases">
        <title>Genome Sequences from Six Type Strain Members of the Archaeal Family Sulfolobaceae: Acidianus ambivalens, Acidianus infernus, Metallosphaera prunae, Stygiolobus azoricus, Sulfolobus metallicus, and Sulfurisphaera ohwakuensis.</title>
        <authorList>
            <person name="Counts J.A."/>
            <person name="Kelly R.M."/>
        </authorList>
    </citation>
    <scope>NUCLEOTIDE SEQUENCE [LARGE SCALE GENOMIC DNA]</scope>
    <source>
        <strain evidence="6 7">LEI 10</strain>
    </source>
</reference>
<evidence type="ECO:0000313" key="6">
    <source>
        <dbReference type="EMBL" id="QGR20701.1"/>
    </source>
</evidence>
<dbReference type="PIRSF" id="PIRSF006230">
    <property type="entry name" value="MG442"/>
    <property type="match status" value="1"/>
</dbReference>
<dbReference type="PANTHER" id="PTHR11089:SF30">
    <property type="entry name" value="GUANINE NUCLEOTIDE-BINDING PROTEIN-LIKE 3 HOMOLOG"/>
    <property type="match status" value="1"/>
</dbReference>
<dbReference type="PROSITE" id="PS51721">
    <property type="entry name" value="G_CP"/>
    <property type="match status" value="1"/>
</dbReference>
<dbReference type="GeneID" id="42778210"/>
<keyword evidence="1 3" id="KW-0547">Nucleotide-binding</keyword>
<keyword evidence="7" id="KW-1185">Reference proteome</keyword>